<dbReference type="InterPro" id="IPR001905">
    <property type="entry name" value="Ammonium_transpt"/>
</dbReference>
<keyword evidence="12" id="KW-1185">Reference proteome</keyword>
<dbReference type="InterPro" id="IPR029020">
    <property type="entry name" value="Ammonium/urea_transptr"/>
</dbReference>
<evidence type="ECO:0000256" key="3">
    <source>
        <dbReference type="ARBA" id="ARBA00022448"/>
    </source>
</evidence>
<comment type="caution">
    <text evidence="10">The sequence shown here is derived from an EMBL/GenBank/DDBJ whole genome shotgun (WGS) entry which is preliminary data.</text>
</comment>
<name>A0A815TDL2_9BILA</name>
<evidence type="ECO:0000313" key="11">
    <source>
        <dbReference type="EMBL" id="CAF4365134.1"/>
    </source>
</evidence>
<feature type="transmembrane region" description="Helical" evidence="8">
    <location>
        <begin position="21"/>
        <end position="44"/>
    </location>
</feature>
<gene>
    <name evidence="10" type="ORF">GPM918_LOCUS36797</name>
    <name evidence="11" type="ORF">SRO942_LOCUS37547</name>
</gene>
<keyword evidence="3" id="KW-0813">Transport</keyword>
<dbReference type="GO" id="GO:0005886">
    <property type="term" value="C:plasma membrane"/>
    <property type="evidence" value="ECO:0007669"/>
    <property type="project" value="TreeGrafter"/>
</dbReference>
<feature type="transmembrane region" description="Helical" evidence="8">
    <location>
        <begin position="243"/>
        <end position="260"/>
    </location>
</feature>
<protein>
    <recommendedName>
        <fullName evidence="9">Ammonium transporter AmtB-like domain-containing protein</fullName>
    </recommendedName>
</protein>
<dbReference type="InterPro" id="IPR024041">
    <property type="entry name" value="NH4_transpt_AmtB-like_dom"/>
</dbReference>
<feature type="non-terminal residue" evidence="10">
    <location>
        <position position="1"/>
    </location>
</feature>
<dbReference type="Pfam" id="PF00909">
    <property type="entry name" value="Ammonium_transp"/>
    <property type="match status" value="2"/>
</dbReference>
<feature type="transmembrane region" description="Helical" evidence="8">
    <location>
        <begin position="124"/>
        <end position="144"/>
    </location>
</feature>
<dbReference type="Proteomes" id="UP000681722">
    <property type="component" value="Unassembled WGS sequence"/>
</dbReference>
<evidence type="ECO:0000256" key="5">
    <source>
        <dbReference type="ARBA" id="ARBA00022989"/>
    </source>
</evidence>
<keyword evidence="6 8" id="KW-0472">Membrane</keyword>
<organism evidence="10 12">
    <name type="scientific">Didymodactylos carnosus</name>
    <dbReference type="NCBI Taxonomy" id="1234261"/>
    <lineage>
        <taxon>Eukaryota</taxon>
        <taxon>Metazoa</taxon>
        <taxon>Spiralia</taxon>
        <taxon>Gnathifera</taxon>
        <taxon>Rotifera</taxon>
        <taxon>Eurotatoria</taxon>
        <taxon>Bdelloidea</taxon>
        <taxon>Philodinida</taxon>
        <taxon>Philodinidae</taxon>
        <taxon>Didymodactylos</taxon>
    </lineage>
</organism>
<keyword evidence="7" id="KW-0924">Ammonia transport</keyword>
<comment type="subcellular location">
    <subcellularLocation>
        <location evidence="1">Membrane</location>
        <topology evidence="1">Multi-pass membrane protein</topology>
    </subcellularLocation>
</comment>
<dbReference type="PROSITE" id="PS01219">
    <property type="entry name" value="AMMONIUM_TRANSP"/>
    <property type="match status" value="1"/>
</dbReference>
<evidence type="ECO:0000256" key="1">
    <source>
        <dbReference type="ARBA" id="ARBA00004141"/>
    </source>
</evidence>
<dbReference type="EMBL" id="CAJOBC010088156">
    <property type="protein sequence ID" value="CAF4365134.1"/>
    <property type="molecule type" value="Genomic_DNA"/>
</dbReference>
<feature type="domain" description="Ammonium transporter AmtB-like" evidence="9">
    <location>
        <begin position="113"/>
        <end position="329"/>
    </location>
</feature>
<evidence type="ECO:0000256" key="2">
    <source>
        <dbReference type="ARBA" id="ARBA00005887"/>
    </source>
</evidence>
<dbReference type="OrthoDB" id="534912at2759"/>
<evidence type="ECO:0000313" key="12">
    <source>
        <dbReference type="Proteomes" id="UP000663829"/>
    </source>
</evidence>
<evidence type="ECO:0000256" key="6">
    <source>
        <dbReference type="ARBA" id="ARBA00023136"/>
    </source>
</evidence>
<sequence>TPALAFFYGGMVDKKNVLNQLFLSIICMGIVIFQWVLVGFSFAFGPPVSKGFGSFGWAALRFGELYNPNYSPTYPLLTYCAYQYEQLLIARESDAGFIEINDCTDGKKGRSDDGWLKSLGTIDFAGGTVIHISSGVSGFVASAILGRRIDQGTKDIGNNLPFSILGASLLWVGWNGFNAGSANAASGLAALALINTNAAAASALVTWVLLDAIRGSVTITGACIGPVVGLVAITPAAGYVQPGWALLIGIIGAACVYVAMQFKEYLNVDDTLDVAICHGLGGMVGAFCTGLFTQLDVNPAGGVNAFSAVCTALILIPMNLVWNLFGSYIRVSVEDELAGLDATGN</sequence>
<keyword evidence="4 8" id="KW-0812">Transmembrane</keyword>
<accession>A0A815TDL2</accession>
<dbReference type="Gene3D" id="1.10.3430.10">
    <property type="entry name" value="Ammonium transporter AmtB like domains"/>
    <property type="match status" value="2"/>
</dbReference>
<feature type="transmembrane region" description="Helical" evidence="8">
    <location>
        <begin position="272"/>
        <end position="293"/>
    </location>
</feature>
<evidence type="ECO:0000256" key="4">
    <source>
        <dbReference type="ARBA" id="ARBA00022692"/>
    </source>
</evidence>
<feature type="domain" description="Ammonium transporter AmtB-like" evidence="9">
    <location>
        <begin position="2"/>
        <end position="61"/>
    </location>
</feature>
<dbReference type="AlphaFoldDB" id="A0A815TDL2"/>
<dbReference type="PANTHER" id="PTHR43029">
    <property type="entry name" value="AMMONIUM TRANSPORTER MEP2"/>
    <property type="match status" value="1"/>
</dbReference>
<dbReference type="InterPro" id="IPR018047">
    <property type="entry name" value="Ammonium_transpt_CS"/>
</dbReference>
<comment type="similarity">
    <text evidence="2">Belongs to the ammonia transporter channel (TC 1.A.11.2) family.</text>
</comment>
<feature type="transmembrane region" description="Helical" evidence="8">
    <location>
        <begin position="305"/>
        <end position="325"/>
    </location>
</feature>
<evidence type="ECO:0000256" key="8">
    <source>
        <dbReference type="SAM" id="Phobius"/>
    </source>
</evidence>
<feature type="transmembrane region" description="Helical" evidence="8">
    <location>
        <begin position="156"/>
        <end position="174"/>
    </location>
</feature>
<evidence type="ECO:0000313" key="10">
    <source>
        <dbReference type="EMBL" id="CAF1503739.1"/>
    </source>
</evidence>
<dbReference type="Proteomes" id="UP000663829">
    <property type="component" value="Unassembled WGS sequence"/>
</dbReference>
<evidence type="ECO:0000256" key="7">
    <source>
        <dbReference type="ARBA" id="ARBA00023177"/>
    </source>
</evidence>
<dbReference type="EMBL" id="CAJNOQ010022633">
    <property type="protein sequence ID" value="CAF1503739.1"/>
    <property type="molecule type" value="Genomic_DNA"/>
</dbReference>
<proteinExistence type="inferred from homology"/>
<dbReference type="PANTHER" id="PTHR43029:SF10">
    <property type="entry name" value="AMMONIUM TRANSPORTER MEP2"/>
    <property type="match status" value="1"/>
</dbReference>
<dbReference type="GO" id="GO:0008519">
    <property type="term" value="F:ammonium channel activity"/>
    <property type="evidence" value="ECO:0007669"/>
    <property type="project" value="InterPro"/>
</dbReference>
<dbReference type="SUPFAM" id="SSF111352">
    <property type="entry name" value="Ammonium transporter"/>
    <property type="match status" value="1"/>
</dbReference>
<feature type="transmembrane region" description="Helical" evidence="8">
    <location>
        <begin position="217"/>
        <end position="237"/>
    </location>
</feature>
<evidence type="ECO:0000259" key="9">
    <source>
        <dbReference type="Pfam" id="PF00909"/>
    </source>
</evidence>
<reference evidence="10" key="1">
    <citation type="submission" date="2021-02" db="EMBL/GenBank/DDBJ databases">
        <authorList>
            <person name="Nowell W R."/>
        </authorList>
    </citation>
    <scope>NUCLEOTIDE SEQUENCE</scope>
</reference>
<feature type="transmembrane region" description="Helical" evidence="8">
    <location>
        <begin position="186"/>
        <end position="210"/>
    </location>
</feature>
<keyword evidence="5 8" id="KW-1133">Transmembrane helix</keyword>